<dbReference type="Proteomes" id="UP000832097">
    <property type="component" value="Chromosome"/>
</dbReference>
<dbReference type="Gene3D" id="3.30.1330.40">
    <property type="entry name" value="RutC-like"/>
    <property type="match status" value="1"/>
</dbReference>
<dbReference type="PANTHER" id="PTHR11803:SF39">
    <property type="entry name" value="2-IMINOBUTANOATE_2-IMINOPROPANOATE DEAMINASE"/>
    <property type="match status" value="1"/>
</dbReference>
<organism evidence="1 2">
    <name type="scientific">Agromyces larvae</name>
    <dbReference type="NCBI Taxonomy" id="2929802"/>
    <lineage>
        <taxon>Bacteria</taxon>
        <taxon>Bacillati</taxon>
        <taxon>Actinomycetota</taxon>
        <taxon>Actinomycetes</taxon>
        <taxon>Micrococcales</taxon>
        <taxon>Microbacteriaceae</taxon>
        <taxon>Agromyces</taxon>
    </lineage>
</organism>
<evidence type="ECO:0000313" key="2">
    <source>
        <dbReference type="Proteomes" id="UP000832097"/>
    </source>
</evidence>
<dbReference type="InterPro" id="IPR006175">
    <property type="entry name" value="YjgF/YER057c/UK114"/>
</dbReference>
<dbReference type="SUPFAM" id="SSF55298">
    <property type="entry name" value="YjgF-like"/>
    <property type="match status" value="1"/>
</dbReference>
<proteinExistence type="predicted"/>
<reference evidence="1 2" key="1">
    <citation type="submission" date="2022-03" db="EMBL/GenBank/DDBJ databases">
        <title>Mucilaginibacter sp. isolated from the gut of Protaetia brevitarsis seulensis larvae.</title>
        <authorList>
            <person name="Won M."/>
            <person name="Kim S.-J."/>
            <person name="Kwon S.-W."/>
        </authorList>
    </citation>
    <scope>NUCLEOTIDE SEQUENCE [LARGE SCALE GENOMIC DNA]</scope>
    <source>
        <strain evidence="1 2">CFWR-12</strain>
    </source>
</reference>
<protein>
    <submittedName>
        <fullName evidence="1">RidA family protein</fullName>
    </submittedName>
</protein>
<name>A0ABY4BYN4_9MICO</name>
<dbReference type="PANTHER" id="PTHR11803">
    <property type="entry name" value="2-IMINOBUTANOATE/2-IMINOPROPANOATE DEAMINASE RIDA"/>
    <property type="match status" value="1"/>
</dbReference>
<dbReference type="EMBL" id="CP094528">
    <property type="protein sequence ID" value="UOE43307.1"/>
    <property type="molecule type" value="Genomic_DNA"/>
</dbReference>
<accession>A0ABY4BYN4</accession>
<dbReference type="CDD" id="cd00448">
    <property type="entry name" value="YjgF_YER057c_UK114_family"/>
    <property type="match status" value="1"/>
</dbReference>
<dbReference type="RefSeq" id="WP_243554268.1">
    <property type="nucleotide sequence ID" value="NZ_CP094528.1"/>
</dbReference>
<dbReference type="Pfam" id="PF01042">
    <property type="entry name" value="Ribonuc_L-PSP"/>
    <property type="match status" value="1"/>
</dbReference>
<sequence length="134" mass="14894">MTRTSIHLESFAHENPVPVASRIGPYLYSGVLTARDPRTKEIPEGLDEQVAVVFERIRELMAAAGGGTGDIVKLTFWVSELRDRTAINREWVAMFPDPADRPARQVMAARLDRGALVQCDVVAVLAADAREHRR</sequence>
<evidence type="ECO:0000313" key="1">
    <source>
        <dbReference type="EMBL" id="UOE43307.1"/>
    </source>
</evidence>
<gene>
    <name evidence="1" type="ORF">MTO99_14095</name>
</gene>
<dbReference type="InterPro" id="IPR035959">
    <property type="entry name" value="RutC-like_sf"/>
</dbReference>
<keyword evidence="2" id="KW-1185">Reference proteome</keyword>